<evidence type="ECO:0000256" key="1">
    <source>
        <dbReference type="SAM" id="MobiDB-lite"/>
    </source>
</evidence>
<dbReference type="AlphaFoldDB" id="A0A1B4V5U0"/>
<reference evidence="2 3" key="1">
    <citation type="submission" date="2015-08" db="EMBL/GenBank/DDBJ databases">
        <title>Complete genome sequence of Sulfurifustis variabilis.</title>
        <authorList>
            <person name="Miura A."/>
            <person name="Kojima H."/>
            <person name="Fukui M."/>
        </authorList>
    </citation>
    <scope>NUCLEOTIDE SEQUENCE [LARGE SCALE GENOMIC DNA]</scope>
    <source>
        <strain evidence="3">skN76</strain>
    </source>
</reference>
<feature type="compositionally biased region" description="Low complexity" evidence="1">
    <location>
        <begin position="39"/>
        <end position="48"/>
    </location>
</feature>
<dbReference type="Proteomes" id="UP000218899">
    <property type="component" value="Chromosome"/>
</dbReference>
<feature type="compositionally biased region" description="Low complexity" evidence="1">
    <location>
        <begin position="151"/>
        <end position="163"/>
    </location>
</feature>
<evidence type="ECO:0000313" key="2">
    <source>
        <dbReference type="EMBL" id="BAU48888.1"/>
    </source>
</evidence>
<accession>A0A1B4V5U0</accession>
<name>A0A1B4V5U0_9GAMM</name>
<dbReference type="Pfam" id="PF11748">
    <property type="entry name" value="DUF3306"/>
    <property type="match status" value="1"/>
</dbReference>
<proteinExistence type="predicted"/>
<keyword evidence="3" id="KW-1185">Reference proteome</keyword>
<dbReference type="KEGG" id="sva:SVA_2338"/>
<feature type="region of interest" description="Disordered" evidence="1">
    <location>
        <begin position="129"/>
        <end position="183"/>
    </location>
</feature>
<dbReference type="InterPro" id="IPR021735">
    <property type="entry name" value="DUF3306"/>
</dbReference>
<evidence type="ECO:0000313" key="3">
    <source>
        <dbReference type="Proteomes" id="UP000218899"/>
    </source>
</evidence>
<sequence length="183" mass="19358">MGASTPEEERVAPSGDEPFLRRWSRRKRAASEDATTATEPVSPEGVAGPEPPAAPVLTDADMPPIESLTPESDFSGFMSPGVSEALRRKALRVLFRAPQFNTRCPLDGEYYDCAHTTPLGSIVTHDMREEMEREAKKRLAALGSEARADEPPAAGAAGTGETVPPAPGAEAAGTKVERGESDA</sequence>
<dbReference type="EMBL" id="AP014936">
    <property type="protein sequence ID" value="BAU48888.1"/>
    <property type="molecule type" value="Genomic_DNA"/>
</dbReference>
<feature type="region of interest" description="Disordered" evidence="1">
    <location>
        <begin position="1"/>
        <end position="79"/>
    </location>
</feature>
<organism evidence="2 3">
    <name type="scientific">Sulfurifustis variabilis</name>
    <dbReference type="NCBI Taxonomy" id="1675686"/>
    <lineage>
        <taxon>Bacteria</taxon>
        <taxon>Pseudomonadati</taxon>
        <taxon>Pseudomonadota</taxon>
        <taxon>Gammaproteobacteria</taxon>
        <taxon>Acidiferrobacterales</taxon>
        <taxon>Acidiferrobacteraceae</taxon>
        <taxon>Sulfurifustis</taxon>
    </lineage>
</organism>
<gene>
    <name evidence="2" type="ORF">SVA_2338</name>
</gene>
<dbReference type="RefSeq" id="WP_096461358.1">
    <property type="nucleotide sequence ID" value="NZ_AP014936.1"/>
</dbReference>
<dbReference type="OrthoDB" id="5609487at2"/>
<evidence type="ECO:0008006" key="4">
    <source>
        <dbReference type="Google" id="ProtNLM"/>
    </source>
</evidence>
<protein>
    <recommendedName>
        <fullName evidence="4">DUF3306 domain-containing protein</fullName>
    </recommendedName>
</protein>